<feature type="transmembrane region" description="Helical" evidence="8">
    <location>
        <begin position="219"/>
        <end position="241"/>
    </location>
</feature>
<accession>A0A6G4VIE3</accession>
<dbReference type="Proteomes" id="UP000472335">
    <property type="component" value="Unassembled WGS sequence"/>
</dbReference>
<evidence type="ECO:0000256" key="1">
    <source>
        <dbReference type="ARBA" id="ARBA00004651"/>
    </source>
</evidence>
<evidence type="ECO:0000256" key="6">
    <source>
        <dbReference type="ARBA" id="ARBA00023136"/>
    </source>
</evidence>
<dbReference type="Pfam" id="PF03176">
    <property type="entry name" value="MMPL"/>
    <property type="match status" value="2"/>
</dbReference>
<evidence type="ECO:0000256" key="8">
    <source>
        <dbReference type="SAM" id="Phobius"/>
    </source>
</evidence>
<feature type="transmembrane region" description="Helical" evidence="8">
    <location>
        <begin position="626"/>
        <end position="651"/>
    </location>
</feature>
<feature type="region of interest" description="Disordered" evidence="7">
    <location>
        <begin position="660"/>
        <end position="686"/>
    </location>
</feature>
<evidence type="ECO:0000256" key="5">
    <source>
        <dbReference type="ARBA" id="ARBA00022989"/>
    </source>
</evidence>
<evidence type="ECO:0000256" key="2">
    <source>
        <dbReference type="ARBA" id="ARBA00010157"/>
    </source>
</evidence>
<reference evidence="10 11" key="1">
    <citation type="submission" date="2020-02" db="EMBL/GenBank/DDBJ databases">
        <title>Whole-genome analyses of novel actinobacteria.</title>
        <authorList>
            <person name="Sahin N."/>
            <person name="Gencbay T."/>
        </authorList>
    </citation>
    <scope>NUCLEOTIDE SEQUENCE [LARGE SCALE GENOMIC DNA]</scope>
    <source>
        <strain evidence="10 11">HC44</strain>
    </source>
</reference>
<evidence type="ECO:0000313" key="11">
    <source>
        <dbReference type="Proteomes" id="UP000472335"/>
    </source>
</evidence>
<comment type="subcellular location">
    <subcellularLocation>
        <location evidence="1">Cell membrane</location>
        <topology evidence="1">Multi-pass membrane protein</topology>
    </subcellularLocation>
</comment>
<feature type="transmembrane region" description="Helical" evidence="8">
    <location>
        <begin position="162"/>
        <end position="179"/>
    </location>
</feature>
<feature type="domain" description="SSD" evidence="9">
    <location>
        <begin position="198"/>
        <end position="316"/>
    </location>
</feature>
<feature type="transmembrane region" description="Helical" evidence="8">
    <location>
        <begin position="352"/>
        <end position="372"/>
    </location>
</feature>
<dbReference type="InterPro" id="IPR004869">
    <property type="entry name" value="MMPL_dom"/>
</dbReference>
<dbReference type="AlphaFoldDB" id="A0A6G4VIE3"/>
<dbReference type="InterPro" id="IPR050545">
    <property type="entry name" value="Mycobact_MmpL"/>
</dbReference>
<dbReference type="PANTHER" id="PTHR33406">
    <property type="entry name" value="MEMBRANE PROTEIN MJ1562-RELATED"/>
    <property type="match status" value="1"/>
</dbReference>
<dbReference type="PROSITE" id="PS50156">
    <property type="entry name" value="SSD"/>
    <property type="match status" value="1"/>
</dbReference>
<feature type="transmembrane region" description="Helical" evidence="8">
    <location>
        <begin position="186"/>
        <end position="207"/>
    </location>
</feature>
<comment type="similarity">
    <text evidence="2">Belongs to the resistance-nodulation-cell division (RND) (TC 2.A.6) family. MmpL subfamily.</text>
</comment>
<feature type="transmembrane region" description="Helical" evidence="8">
    <location>
        <begin position="493"/>
        <end position="510"/>
    </location>
</feature>
<dbReference type="PANTHER" id="PTHR33406:SF6">
    <property type="entry name" value="MEMBRANE PROTEIN YDGH-RELATED"/>
    <property type="match status" value="1"/>
</dbReference>
<feature type="transmembrane region" description="Helical" evidence="8">
    <location>
        <begin position="262"/>
        <end position="283"/>
    </location>
</feature>
<proteinExistence type="inferred from homology"/>
<evidence type="ECO:0000256" key="7">
    <source>
        <dbReference type="SAM" id="MobiDB-lite"/>
    </source>
</evidence>
<keyword evidence="5 8" id="KW-1133">Transmembrane helix</keyword>
<dbReference type="InterPro" id="IPR000731">
    <property type="entry name" value="SSD"/>
</dbReference>
<name>A0A6G4VIE3_9ACTN</name>
<feature type="transmembrane region" description="Helical" evidence="8">
    <location>
        <begin position="517"/>
        <end position="538"/>
    </location>
</feature>
<dbReference type="SUPFAM" id="SSF82866">
    <property type="entry name" value="Multidrug efflux transporter AcrB transmembrane domain"/>
    <property type="match status" value="2"/>
</dbReference>
<sequence>MPWVLLGLWVAVLALTSPFASKLSDAQHDRAVDYLPASADSTQVATIQEQLPGGETTELVLVYHRDGGLTAADRTTAQQQVDEIAGASQLTGTPKGVPSEDGTTLMYPVATNEPGTDEELRDAFVNDVRDVAHGDGGLNVEVGGPGALATDAGAVYDSLDGPLLYTTVGVVAVLLILIYRSPLLWLVPLAVAGVANYLSMGAAYGLHSAFDTSVSGQSTGIMTILVFGAGTDYALLLIARYREELRRIERPYDAMRAALRGCGPAVLASSGTVAAGLLCLLAADLNSSRGMGPMGTVGVLSALVAMMTLLPALLVLLGRRVFWPIVPAFGSRPKERRSLFAAMGSSAGRRPLAVLGGGVVLLGALALGMLNLPGTVKQEDSFVDKPDAVVAMETLAAAYPEQSTQPINVITPSGQADDTLAKVRDHEGVADAERGRSGDGWTEISVVAKDKPQSAGETATIESLRSELDGSYIGGPSAEQLDLKDTNSSDMKIVVPLVLASVLLILIALLRSVVAPLLLVAAVVAVWAAALGIGGLVFGPVFGFEGTDPGLGLLSFVFLVALGVDYGIFLMHRMREESLSGKEPVAAALTALRTTGGVIASAGLVLAATFAVLLNMGLVQLVELGFVISVGVLLDTFLVRTYLVTSASVALRRKVWWPGRLSREPEPDPDPDRQEPPRQPEPVAAP</sequence>
<comment type="caution">
    <text evidence="10">The sequence shown here is derived from an EMBL/GenBank/DDBJ whole genome shotgun (WGS) entry which is preliminary data.</text>
</comment>
<evidence type="ECO:0000259" key="9">
    <source>
        <dbReference type="PROSITE" id="PS50156"/>
    </source>
</evidence>
<feature type="transmembrane region" description="Helical" evidence="8">
    <location>
        <begin position="295"/>
        <end position="317"/>
    </location>
</feature>
<feature type="transmembrane region" description="Helical" evidence="8">
    <location>
        <begin position="550"/>
        <end position="570"/>
    </location>
</feature>
<protein>
    <submittedName>
        <fullName evidence="10">MMPL family transporter</fullName>
    </submittedName>
</protein>
<keyword evidence="6 8" id="KW-0472">Membrane</keyword>
<feature type="compositionally biased region" description="Basic and acidic residues" evidence="7">
    <location>
        <begin position="661"/>
        <end position="678"/>
    </location>
</feature>
<gene>
    <name evidence="10" type="ORF">G5C60_39815</name>
</gene>
<keyword evidence="11" id="KW-1185">Reference proteome</keyword>
<feature type="transmembrane region" description="Helical" evidence="8">
    <location>
        <begin position="591"/>
        <end position="614"/>
    </location>
</feature>
<keyword evidence="3" id="KW-1003">Cell membrane</keyword>
<keyword evidence="4 8" id="KW-0812">Transmembrane</keyword>
<organism evidence="10 11">
    <name type="scientific">Streptomyces scabichelini</name>
    <dbReference type="NCBI Taxonomy" id="2711217"/>
    <lineage>
        <taxon>Bacteria</taxon>
        <taxon>Bacillati</taxon>
        <taxon>Actinomycetota</taxon>
        <taxon>Actinomycetes</taxon>
        <taxon>Kitasatosporales</taxon>
        <taxon>Streptomycetaceae</taxon>
        <taxon>Streptomyces</taxon>
    </lineage>
</organism>
<dbReference type="GO" id="GO:0005886">
    <property type="term" value="C:plasma membrane"/>
    <property type="evidence" value="ECO:0007669"/>
    <property type="project" value="UniProtKB-SubCell"/>
</dbReference>
<dbReference type="Gene3D" id="1.20.1640.10">
    <property type="entry name" value="Multidrug efflux transporter AcrB transmembrane domain"/>
    <property type="match status" value="2"/>
</dbReference>
<evidence type="ECO:0000313" key="10">
    <source>
        <dbReference type="EMBL" id="NGO13580.1"/>
    </source>
</evidence>
<evidence type="ECO:0000256" key="3">
    <source>
        <dbReference type="ARBA" id="ARBA00022475"/>
    </source>
</evidence>
<evidence type="ECO:0000256" key="4">
    <source>
        <dbReference type="ARBA" id="ARBA00022692"/>
    </source>
</evidence>
<dbReference type="EMBL" id="JAAKZY010000198">
    <property type="protein sequence ID" value="NGO13580.1"/>
    <property type="molecule type" value="Genomic_DNA"/>
</dbReference>